<keyword evidence="4" id="KW-1185">Reference proteome</keyword>
<dbReference type="InterPro" id="IPR006680">
    <property type="entry name" value="Amidohydro-rel"/>
</dbReference>
<dbReference type="RefSeq" id="WP_089259918.1">
    <property type="nucleotide sequence ID" value="NZ_FZNV01000002.1"/>
</dbReference>
<comment type="similarity">
    <text evidence="1">Belongs to the metallo-dependent hydrolases superfamily.</text>
</comment>
<dbReference type="EMBL" id="FZNV01000002">
    <property type="protein sequence ID" value="SNR40414.1"/>
    <property type="molecule type" value="Genomic_DNA"/>
</dbReference>
<dbReference type="Pfam" id="PF04909">
    <property type="entry name" value="Amidohydro_2"/>
    <property type="match status" value="1"/>
</dbReference>
<comment type="caution">
    <text evidence="3">The sequence shown here is derived from an EMBL/GenBank/DDBJ whole genome shotgun (WGS) entry which is preliminary data.</text>
</comment>
<dbReference type="SUPFAM" id="SSF51556">
    <property type="entry name" value="Metallo-dependent hydrolases"/>
    <property type="match status" value="1"/>
</dbReference>
<dbReference type="PANTHER" id="PTHR43569">
    <property type="entry name" value="AMIDOHYDROLASE"/>
    <property type="match status" value="1"/>
</dbReference>
<dbReference type="InterPro" id="IPR052350">
    <property type="entry name" value="Metallo-dep_Lactonases"/>
</dbReference>
<gene>
    <name evidence="3" type="ORF">SAMN04488009_1428</name>
</gene>
<name>A0ABY1SFP6_9FLAO</name>
<evidence type="ECO:0000313" key="4">
    <source>
        <dbReference type="Proteomes" id="UP000198337"/>
    </source>
</evidence>
<sequence length="276" mass="31776">MVIDSHQHFWIYHPEHHEWISDDMSIIQTDFLPHDLEPILKENGVDGCIAVQTAQTEEETEFLLHLANQYDCIKGVVGWVDLRNEQVAERLSKYKEDPYFKGVRWILQAENDSFFYDTAFRKGLAELAKFNLTYDLLVYHNQLPHVLDLVHSFPDNKFVLDHIGKPAIKEEGLVNWSNDIKKLAAFPNVYVKLSGMVTEADWTNWTVEEIIPFIDVVFNVFGAERIMFGSDWPVCLLASDYRKVKALVDNYLKKLSDKERALVLGGTACGFYSIGS</sequence>
<proteinExistence type="inferred from homology"/>
<feature type="domain" description="Amidohydrolase-related" evidence="2">
    <location>
        <begin position="3"/>
        <end position="272"/>
    </location>
</feature>
<dbReference type="PANTHER" id="PTHR43569:SF2">
    <property type="entry name" value="AMIDOHYDROLASE-RELATED DOMAIN-CONTAINING PROTEIN"/>
    <property type="match status" value="1"/>
</dbReference>
<accession>A0ABY1SFP6</accession>
<organism evidence="3 4">
    <name type="scientific">Maribacter sedimenticola</name>
    <dbReference type="NCBI Taxonomy" id="228956"/>
    <lineage>
        <taxon>Bacteria</taxon>
        <taxon>Pseudomonadati</taxon>
        <taxon>Bacteroidota</taxon>
        <taxon>Flavobacteriia</taxon>
        <taxon>Flavobacteriales</taxon>
        <taxon>Flavobacteriaceae</taxon>
        <taxon>Maribacter</taxon>
    </lineage>
</organism>
<evidence type="ECO:0000259" key="2">
    <source>
        <dbReference type="Pfam" id="PF04909"/>
    </source>
</evidence>
<evidence type="ECO:0000256" key="1">
    <source>
        <dbReference type="ARBA" id="ARBA00038310"/>
    </source>
</evidence>
<evidence type="ECO:0000313" key="3">
    <source>
        <dbReference type="EMBL" id="SNR40414.1"/>
    </source>
</evidence>
<dbReference type="Proteomes" id="UP000198337">
    <property type="component" value="Unassembled WGS sequence"/>
</dbReference>
<dbReference type="Gene3D" id="3.20.20.140">
    <property type="entry name" value="Metal-dependent hydrolases"/>
    <property type="match status" value="1"/>
</dbReference>
<reference evidence="3 4" key="1">
    <citation type="submission" date="2017-06" db="EMBL/GenBank/DDBJ databases">
        <authorList>
            <person name="Varghese N."/>
            <person name="Submissions S."/>
        </authorList>
    </citation>
    <scope>NUCLEOTIDE SEQUENCE [LARGE SCALE GENOMIC DNA]</scope>
    <source>
        <strain evidence="3 4">DSM 19840</strain>
    </source>
</reference>
<protein>
    <submittedName>
        <fullName evidence="3">L-fuconolactonase</fullName>
    </submittedName>
</protein>
<dbReference type="InterPro" id="IPR032466">
    <property type="entry name" value="Metal_Hydrolase"/>
</dbReference>